<evidence type="ECO:0000256" key="2">
    <source>
        <dbReference type="ARBA" id="ARBA00022741"/>
    </source>
</evidence>
<accession>A0A061AIE7</accession>
<dbReference type="InterPro" id="IPR027417">
    <property type="entry name" value="P-loop_NTPase"/>
</dbReference>
<keyword evidence="2" id="KW-0547">Nucleotide-binding</keyword>
<evidence type="ECO:0000256" key="1">
    <source>
        <dbReference type="ARBA" id="ARBA00022448"/>
    </source>
</evidence>
<dbReference type="GO" id="GO:0016887">
    <property type="term" value="F:ATP hydrolysis activity"/>
    <property type="evidence" value="ECO:0007669"/>
    <property type="project" value="InterPro"/>
</dbReference>
<name>A0A061AIE7_9MOLU</name>
<dbReference type="STRING" id="35623.Aocu_06440"/>
<evidence type="ECO:0000313" key="6">
    <source>
        <dbReference type="Proteomes" id="UP000032434"/>
    </source>
</evidence>
<dbReference type="SUPFAM" id="SSF52540">
    <property type="entry name" value="P-loop containing nucleoside triphosphate hydrolases"/>
    <property type="match status" value="1"/>
</dbReference>
<dbReference type="Gene3D" id="3.40.50.300">
    <property type="entry name" value="P-loop containing nucleotide triphosphate hydrolases"/>
    <property type="match status" value="1"/>
</dbReference>
<dbReference type="InterPro" id="IPR003593">
    <property type="entry name" value="AAA+_ATPase"/>
</dbReference>
<dbReference type="Proteomes" id="UP000032434">
    <property type="component" value="Chromosome 1"/>
</dbReference>
<organism evidence="5 6">
    <name type="scientific">Acholeplasma oculi</name>
    <dbReference type="NCBI Taxonomy" id="35623"/>
    <lineage>
        <taxon>Bacteria</taxon>
        <taxon>Bacillati</taxon>
        <taxon>Mycoplasmatota</taxon>
        <taxon>Mollicutes</taxon>
        <taxon>Acholeplasmatales</taxon>
        <taxon>Acholeplasmataceae</taxon>
        <taxon>Acholeplasma</taxon>
    </lineage>
</organism>
<dbReference type="AlphaFoldDB" id="A0A061AIE7"/>
<dbReference type="InterPro" id="IPR051120">
    <property type="entry name" value="ABC_AA/LPS_Transport"/>
</dbReference>
<dbReference type="Pfam" id="PF00005">
    <property type="entry name" value="ABC_tran"/>
    <property type="match status" value="1"/>
</dbReference>
<keyword evidence="3 5" id="KW-0067">ATP-binding</keyword>
<proteinExistence type="predicted"/>
<dbReference type="GO" id="GO:0005524">
    <property type="term" value="F:ATP binding"/>
    <property type="evidence" value="ECO:0007669"/>
    <property type="project" value="UniProtKB-KW"/>
</dbReference>
<dbReference type="FunFam" id="3.40.50.300:FF:000421">
    <property type="entry name" value="Branched-chain amino acid ABC transporter ATP-binding protein"/>
    <property type="match status" value="1"/>
</dbReference>
<dbReference type="EMBL" id="LK028559">
    <property type="protein sequence ID" value="CDR30717.1"/>
    <property type="molecule type" value="Genomic_DNA"/>
</dbReference>
<dbReference type="CDD" id="cd03219">
    <property type="entry name" value="ABC_Mj1267_LivG_branched"/>
    <property type="match status" value="1"/>
</dbReference>
<gene>
    <name evidence="5" type="primary">livG</name>
    <name evidence="5" type="ORF">Aocu_06440</name>
</gene>
<dbReference type="KEGG" id="aoc:Aocu_06440"/>
<protein>
    <submittedName>
        <fullName evidence="5">Branched-chain amino acid ABC transport system, ATP-binding protein LivG</fullName>
    </submittedName>
</protein>
<reference evidence="6" key="1">
    <citation type="submission" date="2014-05" db="EMBL/GenBank/DDBJ databases">
        <authorList>
            <person name="Kube M."/>
        </authorList>
    </citation>
    <scope>NUCLEOTIDE SEQUENCE [LARGE SCALE GENOMIC DNA]</scope>
</reference>
<dbReference type="SMART" id="SM00382">
    <property type="entry name" value="AAA"/>
    <property type="match status" value="1"/>
</dbReference>
<keyword evidence="1" id="KW-0813">Transport</keyword>
<dbReference type="HOGENOM" id="CLU_000604_1_2_14"/>
<dbReference type="PROSITE" id="PS50893">
    <property type="entry name" value="ABC_TRANSPORTER_2"/>
    <property type="match status" value="1"/>
</dbReference>
<dbReference type="PANTHER" id="PTHR45772">
    <property type="entry name" value="CONSERVED COMPONENT OF ABC TRANSPORTER FOR NATURAL AMINO ACIDS-RELATED"/>
    <property type="match status" value="1"/>
</dbReference>
<keyword evidence="6" id="KW-1185">Reference proteome</keyword>
<evidence type="ECO:0000313" key="5">
    <source>
        <dbReference type="EMBL" id="CDR30717.1"/>
    </source>
</evidence>
<sequence>MNDLNQMYYKKMESIHEKHFAWLKYRESHLKKLLNQVESHQFKNKSSLQQELDAITSKLEIIKNPETHLVVKDLKMYFGGVKAVNDLSFEVKKGEIFGLIGPNGAGKTTVFNCITQFYRSTGGYMYFRNKENQITNLADRKVHEMIQEGIARSFQNVELIWELTVLDNLLVAGHSLLLSDYLEHMLHSKRMLQEESVLRTKGYELLKKLGIEDYAFRSPYGLPYGVLKKIELARTLMTDPTLIILDEPAAGLNDQETKDLAKTIKEINQSLGITIFLVEHDMGLVMSICDRICAISFGKKLALGIPSYIQNHPDVKKAYLGEDIDE</sequence>
<evidence type="ECO:0000259" key="4">
    <source>
        <dbReference type="PROSITE" id="PS50893"/>
    </source>
</evidence>
<dbReference type="InParanoid" id="A0A061AIE7"/>
<feature type="domain" description="ABC transporter" evidence="4">
    <location>
        <begin position="69"/>
        <end position="322"/>
    </location>
</feature>
<dbReference type="GO" id="GO:0005886">
    <property type="term" value="C:plasma membrane"/>
    <property type="evidence" value="ECO:0007669"/>
    <property type="project" value="TreeGrafter"/>
</dbReference>
<evidence type="ECO:0000256" key="3">
    <source>
        <dbReference type="ARBA" id="ARBA00022840"/>
    </source>
</evidence>
<dbReference type="PATRIC" id="fig|35623.3.peg.644"/>
<dbReference type="InterPro" id="IPR003439">
    <property type="entry name" value="ABC_transporter-like_ATP-bd"/>
</dbReference>